<evidence type="ECO:0000313" key="1">
    <source>
        <dbReference type="EMBL" id="MDC7716845.1"/>
    </source>
</evidence>
<dbReference type="Pfam" id="PF03646">
    <property type="entry name" value="FlaG"/>
    <property type="match status" value="1"/>
</dbReference>
<comment type="caution">
    <text evidence="1">The sequence shown here is derived from an EMBL/GenBank/DDBJ whole genome shotgun (WGS) entry which is preliminary data.</text>
</comment>
<name>A0ABT5IW99_9NEIS</name>
<organism evidence="1 2">
    <name type="scientific">Vogesella aquatica</name>
    <dbReference type="NCBI Taxonomy" id="2984206"/>
    <lineage>
        <taxon>Bacteria</taxon>
        <taxon>Pseudomonadati</taxon>
        <taxon>Pseudomonadota</taxon>
        <taxon>Betaproteobacteria</taxon>
        <taxon>Neisseriales</taxon>
        <taxon>Chromobacteriaceae</taxon>
        <taxon>Vogesella</taxon>
    </lineage>
</organism>
<keyword evidence="1" id="KW-0282">Flagellum</keyword>
<evidence type="ECO:0000313" key="2">
    <source>
        <dbReference type="Proteomes" id="UP001219956"/>
    </source>
</evidence>
<keyword evidence="1" id="KW-0969">Cilium</keyword>
<dbReference type="RefSeq" id="WP_272751228.1">
    <property type="nucleotide sequence ID" value="NZ_JAQQLF010000007.1"/>
</dbReference>
<keyword evidence="2" id="KW-1185">Reference proteome</keyword>
<dbReference type="Gene3D" id="3.30.160.170">
    <property type="entry name" value="FlaG-like"/>
    <property type="match status" value="1"/>
</dbReference>
<sequence length="140" mass="15237">MQIGSVTGGFQPLGLTAKQQVELPQQLSKDGEAAATVKPETLKAVSGVKEAEAKEQAKSKADQQAFSQSDLADAVKKLNDTVKLYKGDLQFTVDDDTQMQIVKVVDKSSKEVIRQIPSPEVIRIAKAIEDFRSILLHDEA</sequence>
<protein>
    <submittedName>
        <fullName evidence="1">Flagellar protein FlaG</fullName>
    </submittedName>
</protein>
<dbReference type="InterPro" id="IPR035924">
    <property type="entry name" value="FlaG-like_sf"/>
</dbReference>
<accession>A0ABT5IW99</accession>
<dbReference type="InterPro" id="IPR005186">
    <property type="entry name" value="FlaG"/>
</dbReference>
<proteinExistence type="predicted"/>
<dbReference type="SUPFAM" id="SSF160214">
    <property type="entry name" value="FlaG-like"/>
    <property type="match status" value="1"/>
</dbReference>
<dbReference type="EMBL" id="JAQQLF010000007">
    <property type="protein sequence ID" value="MDC7716845.1"/>
    <property type="molecule type" value="Genomic_DNA"/>
</dbReference>
<gene>
    <name evidence="1" type="ORF">PQU95_06395</name>
</gene>
<dbReference type="PANTHER" id="PTHR37166">
    <property type="entry name" value="PROTEIN FLAG"/>
    <property type="match status" value="1"/>
</dbReference>
<dbReference type="Proteomes" id="UP001219956">
    <property type="component" value="Unassembled WGS sequence"/>
</dbReference>
<keyword evidence="1" id="KW-0966">Cell projection</keyword>
<dbReference type="PANTHER" id="PTHR37166:SF1">
    <property type="entry name" value="PROTEIN FLAG"/>
    <property type="match status" value="1"/>
</dbReference>
<reference evidence="1 2" key="1">
    <citation type="submission" date="2023-01" db="EMBL/GenBank/DDBJ databases">
        <title>Novel species of the genus Vogesella isolated from rivers.</title>
        <authorList>
            <person name="Lu H."/>
        </authorList>
    </citation>
    <scope>NUCLEOTIDE SEQUENCE [LARGE SCALE GENOMIC DNA]</scope>
    <source>
        <strain evidence="1 2">DC21W</strain>
    </source>
</reference>